<evidence type="ECO:0000313" key="3">
    <source>
        <dbReference type="Proteomes" id="UP000198531"/>
    </source>
</evidence>
<evidence type="ECO:0000313" key="2">
    <source>
        <dbReference type="EMBL" id="SFR65379.1"/>
    </source>
</evidence>
<protein>
    <submittedName>
        <fullName evidence="2">Uncharacterized conserved protein YjgD, DUF1641 family</fullName>
    </submittedName>
</protein>
<dbReference type="InterPro" id="IPR012440">
    <property type="entry name" value="DUF1641"/>
</dbReference>
<gene>
    <name evidence="2" type="ORF">SAMN04487947_3125</name>
</gene>
<dbReference type="OrthoDB" id="56850at2157"/>
<proteinExistence type="predicted"/>
<keyword evidence="3" id="KW-1185">Reference proteome</keyword>
<name>A0A1I6IFG6_9EURY</name>
<evidence type="ECO:0000256" key="1">
    <source>
        <dbReference type="SAM" id="MobiDB-lite"/>
    </source>
</evidence>
<accession>A0A1I6IFG6</accession>
<feature type="region of interest" description="Disordered" evidence="1">
    <location>
        <begin position="1"/>
        <end position="31"/>
    </location>
</feature>
<dbReference type="STRING" id="553469.SAMN04487947_3125"/>
<organism evidence="2 3">
    <name type="scientific">Halogeometricum rufum</name>
    <dbReference type="NCBI Taxonomy" id="553469"/>
    <lineage>
        <taxon>Archaea</taxon>
        <taxon>Methanobacteriati</taxon>
        <taxon>Methanobacteriota</taxon>
        <taxon>Stenosarchaea group</taxon>
        <taxon>Halobacteria</taxon>
        <taxon>Halobacteriales</taxon>
        <taxon>Haloferacaceae</taxon>
        <taxon>Halogeometricum</taxon>
    </lineage>
</organism>
<sequence length="245" mass="25969">MAKPQDTYPETATNGARKERADPAGEAAVREAVRENGDRLAAALDASDEVDDALTTAILMLATADEAELEHVTESSANLVEAADGLTTEGAAALANDVGENAEDLSESLETVLELQRQGHLEDLVTIATAFSESLSPEEVEELATMLEENGTDIVEAFDVVLELQQEGHLEDLVALAKTLSTLDIDDDTAAGIDTVLGAVGEAQRTARPVGVLGLFSELRSRDARAGIGYLVALLKAQGRRMRKR</sequence>
<dbReference type="Proteomes" id="UP000198531">
    <property type="component" value="Unassembled WGS sequence"/>
</dbReference>
<dbReference type="AlphaFoldDB" id="A0A1I6IFG6"/>
<dbReference type="RefSeq" id="WP_089809328.1">
    <property type="nucleotide sequence ID" value="NZ_FOYT01000003.1"/>
</dbReference>
<reference evidence="3" key="1">
    <citation type="submission" date="2016-10" db="EMBL/GenBank/DDBJ databases">
        <authorList>
            <person name="Varghese N."/>
            <person name="Submissions S."/>
        </authorList>
    </citation>
    <scope>NUCLEOTIDE SEQUENCE [LARGE SCALE GENOMIC DNA]</scope>
    <source>
        <strain evidence="3">CGMCC 1.7736</strain>
    </source>
</reference>
<dbReference type="Pfam" id="PF07849">
    <property type="entry name" value="DUF1641"/>
    <property type="match status" value="1"/>
</dbReference>
<dbReference type="EMBL" id="FOYT01000003">
    <property type="protein sequence ID" value="SFR65379.1"/>
    <property type="molecule type" value="Genomic_DNA"/>
</dbReference>
<feature type="compositionally biased region" description="Basic and acidic residues" evidence="1">
    <location>
        <begin position="16"/>
        <end position="31"/>
    </location>
</feature>